<dbReference type="EMBL" id="BABT02000110">
    <property type="protein sequence ID" value="GAA96988.1"/>
    <property type="molecule type" value="Genomic_DNA"/>
</dbReference>
<dbReference type="AlphaFoldDB" id="G7E2C8"/>
<reference evidence="11 12" key="1">
    <citation type="journal article" date="2011" name="J. Gen. Appl. Microbiol.">
        <title>Draft genome sequencing of the enigmatic basidiomycete Mixia osmundae.</title>
        <authorList>
            <person name="Nishida H."/>
            <person name="Nagatsuka Y."/>
            <person name="Sugiyama J."/>
        </authorList>
    </citation>
    <scope>NUCLEOTIDE SEQUENCE [LARGE SCALE GENOMIC DNA]</scope>
    <source>
        <strain evidence="12">CBS 9802 / IAM 14324 / JCM 22182 / KY 12970</strain>
    </source>
</reference>
<keyword evidence="6" id="KW-1133">Transmembrane helix</keyword>
<gene>
    <name evidence="11" type="primary">Mo03662</name>
    <name evidence="11" type="ORF">E5Q_03662</name>
</gene>
<dbReference type="PANTHER" id="PTHR45624:SF31">
    <property type="entry name" value="MITOCHONDRIAL ORNITHINE TRANSPORTER 1"/>
    <property type="match status" value="1"/>
</dbReference>
<evidence type="ECO:0000256" key="8">
    <source>
        <dbReference type="ARBA" id="ARBA00023136"/>
    </source>
</evidence>
<feature type="repeat" description="Solcar" evidence="9">
    <location>
        <begin position="15"/>
        <end position="103"/>
    </location>
</feature>
<evidence type="ECO:0000256" key="4">
    <source>
        <dbReference type="ARBA" id="ARBA00022692"/>
    </source>
</evidence>
<dbReference type="eggNOG" id="KOG0758">
    <property type="taxonomic scope" value="Eukaryota"/>
</dbReference>
<dbReference type="PANTHER" id="PTHR45624">
    <property type="entry name" value="MITOCHONDRIAL BASIC AMINO ACIDS TRANSPORTER-RELATED"/>
    <property type="match status" value="1"/>
</dbReference>
<evidence type="ECO:0000256" key="3">
    <source>
        <dbReference type="ARBA" id="ARBA00022448"/>
    </source>
</evidence>
<dbReference type="InterPro" id="IPR002067">
    <property type="entry name" value="MCP"/>
</dbReference>
<name>G7E2C8_MIXOS</name>
<reference evidence="11 12" key="2">
    <citation type="journal article" date="2012" name="Open Biol.">
        <title>Characteristics of nucleosomes and linker DNA regions on the genome of the basidiomycete Mixia osmundae revealed by mono- and dinucleosome mapping.</title>
        <authorList>
            <person name="Nishida H."/>
            <person name="Kondo S."/>
            <person name="Matsumoto T."/>
            <person name="Suzuki Y."/>
            <person name="Yoshikawa H."/>
            <person name="Taylor T.D."/>
            <person name="Sugiyama J."/>
        </authorList>
    </citation>
    <scope>NUCLEOTIDE SEQUENCE [LARGE SCALE GENOMIC DNA]</scope>
    <source>
        <strain evidence="12">CBS 9802 / IAM 14324 / JCM 22182 / KY 12970</strain>
    </source>
</reference>
<comment type="subcellular location">
    <subcellularLocation>
        <location evidence="1">Mitochondrion membrane</location>
        <topology evidence="1">Multi-pass membrane protein</topology>
    </subcellularLocation>
</comment>
<keyword evidence="12" id="KW-1185">Reference proteome</keyword>
<dbReference type="Proteomes" id="UP000009131">
    <property type="component" value="Unassembled WGS sequence"/>
</dbReference>
<dbReference type="OrthoDB" id="2139348at2759"/>
<evidence type="ECO:0000256" key="7">
    <source>
        <dbReference type="ARBA" id="ARBA00023128"/>
    </source>
</evidence>
<feature type="repeat" description="Solcar" evidence="9">
    <location>
        <begin position="120"/>
        <end position="256"/>
    </location>
</feature>
<sequence>MTAASSDEATAAASRPAWRDIAYGSAAGMASKLFEHPFDLVKVRLQSQPLDRPQRFTGPVDCFTQTFMREGAKGLYRGLSMPLIGAMAENAALFLVYNQTRQLLRSVYPCDEAAAAAGHPPIGQILVAAGCAGAAASFLLTPIELIKCRMQVQMLTLESNMPASAPASAQSRLATNALKPKVAPAAAFSTSTAQAKAETMSFRARAAELPGALVLARQQIAQKGFRGLWLGQTGTLFRETGGSAAWFLAFEVVSSYFIRARRRQQAVTGAEPTFTRRDLKPWQLMLAGASAGMSYNAILFPADSIKSAMQTHDEMGGGTHSKPTGFLQTGRNIYASRGIKGLYSGAGITIARAAPSSAIIFVLYGELEKLFG</sequence>
<dbReference type="PRINTS" id="PR00926">
    <property type="entry name" value="MITOCARRIER"/>
</dbReference>
<protein>
    <recommendedName>
        <fullName evidence="13">Mitochondrial carrier</fullName>
    </recommendedName>
</protein>
<dbReference type="InterPro" id="IPR050567">
    <property type="entry name" value="Mitochondrial_Carrier"/>
</dbReference>
<feature type="repeat" description="Solcar" evidence="9">
    <location>
        <begin position="279"/>
        <end position="370"/>
    </location>
</feature>
<dbReference type="PROSITE" id="PS50920">
    <property type="entry name" value="SOLCAR"/>
    <property type="match status" value="3"/>
</dbReference>
<dbReference type="Gene3D" id="1.50.40.10">
    <property type="entry name" value="Mitochondrial carrier domain"/>
    <property type="match status" value="2"/>
</dbReference>
<keyword evidence="7" id="KW-0496">Mitochondrion</keyword>
<evidence type="ECO:0000256" key="5">
    <source>
        <dbReference type="ARBA" id="ARBA00022737"/>
    </source>
</evidence>
<keyword evidence="5" id="KW-0677">Repeat</keyword>
<dbReference type="GO" id="GO:1990575">
    <property type="term" value="P:mitochondrial L-ornithine transmembrane transport"/>
    <property type="evidence" value="ECO:0007669"/>
    <property type="project" value="TreeGrafter"/>
</dbReference>
<evidence type="ECO:0000256" key="1">
    <source>
        <dbReference type="ARBA" id="ARBA00004225"/>
    </source>
</evidence>
<dbReference type="GO" id="GO:0031966">
    <property type="term" value="C:mitochondrial membrane"/>
    <property type="evidence" value="ECO:0007669"/>
    <property type="project" value="UniProtKB-SubCell"/>
</dbReference>
<dbReference type="InParanoid" id="G7E2C8"/>
<evidence type="ECO:0000256" key="9">
    <source>
        <dbReference type="PROSITE-ProRule" id="PRU00282"/>
    </source>
</evidence>
<evidence type="ECO:0000256" key="6">
    <source>
        <dbReference type="ARBA" id="ARBA00022989"/>
    </source>
</evidence>
<proteinExistence type="inferred from homology"/>
<organism evidence="11 12">
    <name type="scientific">Mixia osmundae (strain CBS 9802 / IAM 14324 / JCM 22182 / KY 12970)</name>
    <dbReference type="NCBI Taxonomy" id="764103"/>
    <lineage>
        <taxon>Eukaryota</taxon>
        <taxon>Fungi</taxon>
        <taxon>Dikarya</taxon>
        <taxon>Basidiomycota</taxon>
        <taxon>Pucciniomycotina</taxon>
        <taxon>Mixiomycetes</taxon>
        <taxon>Mixiales</taxon>
        <taxon>Mixiaceae</taxon>
        <taxon>Mixia</taxon>
    </lineage>
</organism>
<dbReference type="InterPro" id="IPR023395">
    <property type="entry name" value="MCP_dom_sf"/>
</dbReference>
<evidence type="ECO:0000256" key="2">
    <source>
        <dbReference type="ARBA" id="ARBA00006375"/>
    </source>
</evidence>
<comment type="similarity">
    <text evidence="2 10">Belongs to the mitochondrial carrier (TC 2.A.29) family.</text>
</comment>
<dbReference type="HOGENOM" id="CLU_015166_16_3_1"/>
<dbReference type="OMA" id="YSRRMMM"/>
<comment type="caution">
    <text evidence="11">The sequence shown here is derived from an EMBL/GenBank/DDBJ whole genome shotgun (WGS) entry which is preliminary data.</text>
</comment>
<evidence type="ECO:0000313" key="12">
    <source>
        <dbReference type="Proteomes" id="UP000009131"/>
    </source>
</evidence>
<dbReference type="SUPFAM" id="SSF103506">
    <property type="entry name" value="Mitochondrial carrier"/>
    <property type="match status" value="1"/>
</dbReference>
<dbReference type="RefSeq" id="XP_014565429.1">
    <property type="nucleotide sequence ID" value="XM_014709943.1"/>
</dbReference>
<dbReference type="InterPro" id="IPR018108">
    <property type="entry name" value="MCP_transmembrane"/>
</dbReference>
<dbReference type="Pfam" id="PF00153">
    <property type="entry name" value="Mito_carr"/>
    <property type="match status" value="3"/>
</dbReference>
<accession>G7E2C8</accession>
<keyword evidence="3 10" id="KW-0813">Transport</keyword>
<keyword evidence="4 9" id="KW-0812">Transmembrane</keyword>
<keyword evidence="8 9" id="KW-0472">Membrane</keyword>
<dbReference type="GO" id="GO:0000064">
    <property type="term" value="F:L-ornithine transmembrane transporter activity"/>
    <property type="evidence" value="ECO:0007669"/>
    <property type="project" value="TreeGrafter"/>
</dbReference>
<evidence type="ECO:0008006" key="13">
    <source>
        <dbReference type="Google" id="ProtNLM"/>
    </source>
</evidence>
<evidence type="ECO:0000313" key="11">
    <source>
        <dbReference type="EMBL" id="GAA96988.1"/>
    </source>
</evidence>
<evidence type="ECO:0000256" key="10">
    <source>
        <dbReference type="RuleBase" id="RU000488"/>
    </source>
</evidence>
<dbReference type="STRING" id="764103.G7E2C8"/>